<feature type="domain" description="VOC" evidence="6">
    <location>
        <begin position="10"/>
        <end position="127"/>
    </location>
</feature>
<dbReference type="InterPro" id="IPR029068">
    <property type="entry name" value="Glyas_Bleomycin-R_OHBP_Dase"/>
</dbReference>
<keyword evidence="2" id="KW-0285">Flavoprotein</keyword>
<dbReference type="PROSITE" id="PS00934">
    <property type="entry name" value="GLYOXALASE_I_1"/>
    <property type="match status" value="1"/>
</dbReference>
<dbReference type="InterPro" id="IPR037523">
    <property type="entry name" value="VOC_core"/>
</dbReference>
<dbReference type="SUPFAM" id="SSF56645">
    <property type="entry name" value="Acyl-CoA dehydrogenase NM domain-like"/>
    <property type="match status" value="1"/>
</dbReference>
<evidence type="ECO:0000259" key="6">
    <source>
        <dbReference type="PROSITE" id="PS51819"/>
    </source>
</evidence>
<dbReference type="SUPFAM" id="SSF47203">
    <property type="entry name" value="Acyl-CoA dehydrogenase C-terminal domain-like"/>
    <property type="match status" value="1"/>
</dbReference>
<dbReference type="InterPro" id="IPR018146">
    <property type="entry name" value="Glyoxalase_1_CS"/>
</dbReference>
<comment type="caution">
    <text evidence="7">The sequence shown here is derived from an EMBL/GenBank/DDBJ whole genome shotgun (WGS) entry which is preliminary data.</text>
</comment>
<dbReference type="Gene3D" id="1.20.140.10">
    <property type="entry name" value="Butyryl-CoA Dehydrogenase, subunit A, domain 3"/>
    <property type="match status" value="1"/>
</dbReference>
<evidence type="ECO:0000313" key="7">
    <source>
        <dbReference type="EMBL" id="OUE09206.1"/>
    </source>
</evidence>
<dbReference type="PANTHER" id="PTHR43279:SF1">
    <property type="entry name" value="CATECHOL-2,3-DIOXYGENASE"/>
    <property type="match status" value="1"/>
</dbReference>
<feature type="compositionally biased region" description="Polar residues" evidence="5">
    <location>
        <begin position="261"/>
        <end position="273"/>
    </location>
</feature>
<dbReference type="SUPFAM" id="SSF54593">
    <property type="entry name" value="Glyoxalase/Bleomycin resistance protein/Dihydroxybiphenyl dioxygenase"/>
    <property type="match status" value="2"/>
</dbReference>
<dbReference type="PANTHER" id="PTHR43279">
    <property type="entry name" value="CATECHOL-2,3-DIOXYGENASE"/>
    <property type="match status" value="1"/>
</dbReference>
<dbReference type="AlphaFoldDB" id="A0A251XUK0"/>
<evidence type="ECO:0000256" key="5">
    <source>
        <dbReference type="SAM" id="MobiDB-lite"/>
    </source>
</evidence>
<feature type="region of interest" description="Disordered" evidence="5">
    <location>
        <begin position="256"/>
        <end position="311"/>
    </location>
</feature>
<dbReference type="InterPro" id="IPR036250">
    <property type="entry name" value="AcylCo_DH-like_C"/>
</dbReference>
<keyword evidence="3" id="KW-0479">Metal-binding</keyword>
<dbReference type="InterPro" id="IPR046373">
    <property type="entry name" value="Acyl-CoA_Oxase/DH_mid-dom_sf"/>
</dbReference>
<dbReference type="PROSITE" id="PS51819">
    <property type="entry name" value="VOC"/>
    <property type="match status" value="1"/>
</dbReference>
<evidence type="ECO:0000256" key="1">
    <source>
        <dbReference type="ARBA" id="ARBA00009347"/>
    </source>
</evidence>
<dbReference type="Proteomes" id="UP000195106">
    <property type="component" value="Unassembled WGS sequence"/>
</dbReference>
<organism evidence="7 8">
    <name type="scientific">Clavibacter michiganensis</name>
    <dbReference type="NCBI Taxonomy" id="28447"/>
    <lineage>
        <taxon>Bacteria</taxon>
        <taxon>Bacillati</taxon>
        <taxon>Actinomycetota</taxon>
        <taxon>Actinomycetes</taxon>
        <taxon>Micrococcales</taxon>
        <taxon>Microbacteriaceae</taxon>
        <taxon>Clavibacter</taxon>
    </lineage>
</organism>
<sequence length="693" mass="72971">MPDLLSADTSMGPVTLLVGDLDRMTAYYRDAVGLEQIAEGVESTTLGRAGVPAVVLEPAHGLSLPRRGDAGLFHTAVLFDTPAALARSVASVAGSAAGSFTGSADHLVSRAFYFTDPEGNGVELYTDRPRDEWSWKDGGVVMDTLPLDPNAFLREELVPVSGPASDAAGIGHVHLQVGDTGTAAAFYVGTLGFELVADFPGSAIFVSAGGYHHHMAMNTWNSRGAGRRAATLGLGTVRIEVPTRDEVVAVDARCGRRASRPATTAVSSPSRTRGATRWSCRPPEPPVAARRDRGQVGETVRMTPESPADPHALLDDALLARIRSAPPATTPGTRSSPRTSRSSARPGTCDSSCPPTSADPARPSPTPSAPRRSSPSTRRHGARRRDAPRLDRRRPHPRRPRDDSLAGVLEDAGRGELLAFAVSEPGNDQALADAMTGAVPDPDGAYRFTGTKVSSSMAPAWTRLGLFGRDESDPDRPLLVHAFVPRDAPGLEIVPDWDTLGMRATQSHTVVLGGVRAAPADVVRRREVGRRDDPFVLAVLQAFELLIAAVYAGLGQRALDLAVESALRRTSRAVGGAALAADPGIRHLVAEAALAQDAILPQLEALAADVDHGADHGDRWASLLVGAKVRATRTAAEVVQRAIAVAGGGSFRTGDELGRLYRDVLAGGFHPSSDRQAAETIATTLLGPVPRRD</sequence>
<name>A0A251XUK0_9MICO</name>
<proteinExistence type="inferred from homology"/>
<dbReference type="GO" id="GO:0016627">
    <property type="term" value="F:oxidoreductase activity, acting on the CH-CH group of donors"/>
    <property type="evidence" value="ECO:0007669"/>
    <property type="project" value="InterPro"/>
</dbReference>
<dbReference type="Pfam" id="PF00903">
    <property type="entry name" value="Glyoxalase"/>
    <property type="match status" value="2"/>
</dbReference>
<dbReference type="GO" id="GO:0004462">
    <property type="term" value="F:lactoylglutathione lyase activity"/>
    <property type="evidence" value="ECO:0007669"/>
    <property type="project" value="InterPro"/>
</dbReference>
<dbReference type="EMBL" id="MDHJ01000001">
    <property type="protein sequence ID" value="OUE09206.1"/>
    <property type="molecule type" value="Genomic_DNA"/>
</dbReference>
<accession>A0A251XUK0</accession>
<dbReference type="Gene3D" id="3.10.180.10">
    <property type="entry name" value="2,3-Dihydroxybiphenyl 1,2-Dioxygenase, domain 1"/>
    <property type="match status" value="2"/>
</dbReference>
<gene>
    <name evidence="7" type="primary">catE</name>
    <name evidence="7" type="ORF">CMsap09_09695</name>
</gene>
<dbReference type="InterPro" id="IPR004360">
    <property type="entry name" value="Glyas_Fos-R_dOase_dom"/>
</dbReference>
<keyword evidence="7" id="KW-0223">Dioxygenase</keyword>
<dbReference type="Gene3D" id="2.40.110.10">
    <property type="entry name" value="Butyryl-CoA Dehydrogenase, subunit A, domain 2"/>
    <property type="match status" value="1"/>
</dbReference>
<keyword evidence="4" id="KW-0274">FAD</keyword>
<reference evidence="7 8" key="1">
    <citation type="submission" date="2016-08" db="EMBL/GenBank/DDBJ databases">
        <title>Genome sequence of Clavibacter michiganensis spp. strain CASJ009.</title>
        <authorList>
            <person name="Thapa S.P."/>
            <person name="Coaker G."/>
        </authorList>
    </citation>
    <scope>NUCLEOTIDE SEQUENCE [LARGE SCALE GENOMIC DNA]</scope>
    <source>
        <strain evidence="7">CASJ009</strain>
    </source>
</reference>
<protein>
    <submittedName>
        <fullName evidence="7">Catechol-2,3-dioxygenase</fullName>
    </submittedName>
</protein>
<evidence type="ECO:0000313" key="8">
    <source>
        <dbReference type="Proteomes" id="UP000195106"/>
    </source>
</evidence>
<dbReference type="InterPro" id="IPR009075">
    <property type="entry name" value="AcylCo_DH/oxidase_C"/>
</dbReference>
<dbReference type="InterPro" id="IPR009100">
    <property type="entry name" value="AcylCoA_DH/oxidase_NM_dom_sf"/>
</dbReference>
<feature type="compositionally biased region" description="Low complexity" evidence="5">
    <location>
        <begin position="325"/>
        <end position="361"/>
    </location>
</feature>
<dbReference type="GO" id="GO:0046872">
    <property type="term" value="F:metal ion binding"/>
    <property type="evidence" value="ECO:0007669"/>
    <property type="project" value="UniProtKB-KW"/>
</dbReference>
<dbReference type="GO" id="GO:0051213">
    <property type="term" value="F:dioxygenase activity"/>
    <property type="evidence" value="ECO:0007669"/>
    <property type="project" value="UniProtKB-KW"/>
</dbReference>
<evidence type="ECO:0000256" key="3">
    <source>
        <dbReference type="ARBA" id="ARBA00022723"/>
    </source>
</evidence>
<evidence type="ECO:0000256" key="2">
    <source>
        <dbReference type="ARBA" id="ARBA00022630"/>
    </source>
</evidence>
<comment type="similarity">
    <text evidence="1">Belongs to the acyl-CoA dehydrogenase family.</text>
</comment>
<dbReference type="Pfam" id="PF00441">
    <property type="entry name" value="Acyl-CoA_dh_1"/>
    <property type="match status" value="1"/>
</dbReference>
<feature type="region of interest" description="Disordered" evidence="5">
    <location>
        <begin position="325"/>
        <end position="409"/>
    </location>
</feature>
<evidence type="ECO:0000256" key="4">
    <source>
        <dbReference type="ARBA" id="ARBA00022827"/>
    </source>
</evidence>
<keyword evidence="7" id="KW-0560">Oxidoreductase</keyword>